<dbReference type="InterPro" id="IPR013783">
    <property type="entry name" value="Ig-like_fold"/>
</dbReference>
<feature type="compositionally biased region" description="Pro residues" evidence="5">
    <location>
        <begin position="251"/>
        <end position="261"/>
    </location>
</feature>
<dbReference type="Proteomes" id="UP000694565">
    <property type="component" value="Unplaced"/>
</dbReference>
<dbReference type="InterPro" id="IPR007110">
    <property type="entry name" value="Ig-like_dom"/>
</dbReference>
<feature type="chain" id="PRO_5034572162" description="Ig-like domain-containing protein" evidence="7">
    <location>
        <begin position="21"/>
        <end position="280"/>
    </location>
</feature>
<evidence type="ECO:0000256" key="2">
    <source>
        <dbReference type="ARBA" id="ARBA00022729"/>
    </source>
</evidence>
<dbReference type="AlphaFoldDB" id="A0A8C3ASI9"/>
<dbReference type="SUPFAM" id="SSF48726">
    <property type="entry name" value="Immunoglobulin"/>
    <property type="match status" value="1"/>
</dbReference>
<dbReference type="Ensembl" id="ENSCLMT00005047676.1">
    <property type="protein sequence ID" value="ENSCLMP00005046077.1"/>
    <property type="gene ID" value="ENSCLMG00005021225.1"/>
</dbReference>
<evidence type="ECO:0000313" key="10">
    <source>
        <dbReference type="Proteomes" id="UP000694565"/>
    </source>
</evidence>
<dbReference type="PANTHER" id="PTHR12080">
    <property type="entry name" value="SIGNALING LYMPHOCYTIC ACTIVATION MOLECULE"/>
    <property type="match status" value="1"/>
</dbReference>
<dbReference type="GO" id="GO:0016020">
    <property type="term" value="C:membrane"/>
    <property type="evidence" value="ECO:0007669"/>
    <property type="project" value="UniProtKB-SubCell"/>
</dbReference>
<evidence type="ECO:0000256" key="3">
    <source>
        <dbReference type="ARBA" id="ARBA00023136"/>
    </source>
</evidence>
<keyword evidence="3 6" id="KW-0472">Membrane</keyword>
<keyword evidence="6" id="KW-0812">Transmembrane</keyword>
<keyword evidence="6" id="KW-1133">Transmembrane helix</keyword>
<keyword evidence="4" id="KW-0325">Glycoprotein</keyword>
<dbReference type="PROSITE" id="PS50835">
    <property type="entry name" value="IG_LIKE"/>
    <property type="match status" value="1"/>
</dbReference>
<keyword evidence="10" id="KW-1185">Reference proteome</keyword>
<evidence type="ECO:0000259" key="8">
    <source>
        <dbReference type="PROSITE" id="PS50835"/>
    </source>
</evidence>
<evidence type="ECO:0000256" key="6">
    <source>
        <dbReference type="SAM" id="Phobius"/>
    </source>
</evidence>
<evidence type="ECO:0000256" key="5">
    <source>
        <dbReference type="SAM" id="MobiDB-lite"/>
    </source>
</evidence>
<feature type="signal peptide" evidence="7">
    <location>
        <begin position="1"/>
        <end position="20"/>
    </location>
</feature>
<feature type="region of interest" description="Disordered" evidence="5">
    <location>
        <begin position="244"/>
        <end position="280"/>
    </location>
</feature>
<proteinExistence type="predicted"/>
<keyword evidence="2 7" id="KW-0732">Signal</keyword>
<protein>
    <recommendedName>
        <fullName evidence="8">Ig-like domain-containing protein</fullName>
    </recommendedName>
</protein>
<evidence type="ECO:0000313" key="9">
    <source>
        <dbReference type="Ensembl" id="ENSCLMP00005046077.1"/>
    </source>
</evidence>
<dbReference type="Gene3D" id="2.60.40.10">
    <property type="entry name" value="Immunoglobulins"/>
    <property type="match status" value="2"/>
</dbReference>
<dbReference type="InterPro" id="IPR036179">
    <property type="entry name" value="Ig-like_dom_sf"/>
</dbReference>
<evidence type="ECO:0000256" key="4">
    <source>
        <dbReference type="ARBA" id="ARBA00023180"/>
    </source>
</evidence>
<sequence length="280" mass="30755">MEELSGLCVLLIAALSGALAAGDSVTQVNFTDGHSLTLNVTPSQTEPITNILWKFNGNLLAEWVLNQVPLELFGTFKERATLDTRNARLVVNSMTKADTGAYTVEINSKVHAESYDARWFRRLGTPEVVIRPLTCSAGSKTCNASCEADTDEAEPVTYSWKMGDNPWMVSKKVTEINQVKNVNDECITCRISNPVGVQVSAPIKNPFYVHPTPWWIIIIVVVLVVVVLVLVLVFLWKRKKNGDANKIVSTTPPPRESPSGPPSEEHPLKERDDNGAPATC</sequence>
<evidence type="ECO:0000256" key="7">
    <source>
        <dbReference type="SAM" id="SignalP"/>
    </source>
</evidence>
<feature type="compositionally biased region" description="Basic and acidic residues" evidence="5">
    <location>
        <begin position="263"/>
        <end position="274"/>
    </location>
</feature>
<accession>A0A8C3ASI9</accession>
<evidence type="ECO:0000256" key="1">
    <source>
        <dbReference type="ARBA" id="ARBA00004370"/>
    </source>
</evidence>
<dbReference type="GeneTree" id="ENSGT00610000086518"/>
<reference evidence="9" key="1">
    <citation type="submission" date="2025-08" db="UniProtKB">
        <authorList>
            <consortium name="Ensembl"/>
        </authorList>
    </citation>
    <scope>IDENTIFICATION</scope>
</reference>
<reference evidence="9" key="2">
    <citation type="submission" date="2025-09" db="UniProtKB">
        <authorList>
            <consortium name="Ensembl"/>
        </authorList>
    </citation>
    <scope>IDENTIFICATION</scope>
</reference>
<dbReference type="InterPro" id="IPR015631">
    <property type="entry name" value="CD2/SLAM_rcpt"/>
</dbReference>
<feature type="domain" description="Ig-like" evidence="8">
    <location>
        <begin position="126"/>
        <end position="200"/>
    </location>
</feature>
<dbReference type="PANTHER" id="PTHR12080:SF134">
    <property type="entry name" value="CD48 ANTIGEN"/>
    <property type="match status" value="1"/>
</dbReference>
<comment type="subcellular location">
    <subcellularLocation>
        <location evidence="1">Membrane</location>
    </subcellularLocation>
</comment>
<name>A0A8C3ASI9_CYCLU</name>
<feature type="transmembrane region" description="Helical" evidence="6">
    <location>
        <begin position="214"/>
        <end position="236"/>
    </location>
</feature>
<organism evidence="9 10">
    <name type="scientific">Cyclopterus lumpus</name>
    <name type="common">Lumpsucker</name>
    <dbReference type="NCBI Taxonomy" id="8103"/>
    <lineage>
        <taxon>Eukaryota</taxon>
        <taxon>Metazoa</taxon>
        <taxon>Chordata</taxon>
        <taxon>Craniata</taxon>
        <taxon>Vertebrata</taxon>
        <taxon>Euteleostomi</taxon>
        <taxon>Actinopterygii</taxon>
        <taxon>Neopterygii</taxon>
        <taxon>Teleostei</taxon>
        <taxon>Neoteleostei</taxon>
        <taxon>Acanthomorphata</taxon>
        <taxon>Eupercaria</taxon>
        <taxon>Perciformes</taxon>
        <taxon>Cottioidei</taxon>
        <taxon>Cottales</taxon>
        <taxon>Cyclopteridae</taxon>
        <taxon>Cyclopterus</taxon>
    </lineage>
</organism>